<dbReference type="Proteomes" id="UP001437256">
    <property type="component" value="Unassembled WGS sequence"/>
</dbReference>
<feature type="compositionally biased region" description="Basic and acidic residues" evidence="1">
    <location>
        <begin position="208"/>
        <end position="238"/>
    </location>
</feature>
<keyword evidence="3" id="KW-1185">Reference proteome</keyword>
<comment type="caution">
    <text evidence="2">The sequence shown here is derived from an EMBL/GenBank/DDBJ whole genome shotgun (WGS) entry which is preliminary data.</text>
</comment>
<gene>
    <name evidence="2" type="ORF">AAF712_014172</name>
</gene>
<feature type="compositionally biased region" description="Low complexity" evidence="1">
    <location>
        <begin position="391"/>
        <end position="406"/>
    </location>
</feature>
<name>A0ABR2ZDV3_9AGAR</name>
<feature type="region of interest" description="Disordered" evidence="1">
    <location>
        <begin position="1"/>
        <end position="413"/>
    </location>
</feature>
<evidence type="ECO:0000313" key="3">
    <source>
        <dbReference type="Proteomes" id="UP001437256"/>
    </source>
</evidence>
<feature type="compositionally biased region" description="Polar residues" evidence="1">
    <location>
        <begin position="375"/>
        <end position="384"/>
    </location>
</feature>
<proteinExistence type="predicted"/>
<feature type="compositionally biased region" description="Basic and acidic residues" evidence="1">
    <location>
        <begin position="124"/>
        <end position="135"/>
    </location>
</feature>
<dbReference type="EMBL" id="JBBXMP010000249">
    <property type="protein sequence ID" value="KAL0059101.1"/>
    <property type="molecule type" value="Genomic_DNA"/>
</dbReference>
<sequence length="640" mass="68643">MGISDFDTSDEEFPIRSTPRSVARGRGVRFAATPSYREVTPAATSSRRPGEIRAAGYRHTPLRVGSSPSSSESEVEKKGKLKGKKIRDDNTPKNPQNPPSNNESSDDVRIKIVETNSEGEELTLLERKVEGERQEVPAGSSAEAPKSKRGSQLPALESSISAPDIPHRSSAQPPVPPSSSTSMTPRAVPLDLDLPPHLPQESSSSRLENQDESKIEGDRGDESDKQMKRWKEKGKWKAGESSTPPGGSGSRDTSWRRSSRANAGGGTTPNAFLQAQNFRQAIADANESVSRTGPAPSTLSSPRVPTNPARRSEDFDLQDSTRSTGRRRSGPSFPTGAGTIPGEPDHLKDNVASGPLSSRSDVVNDPSILSRDVVNDSSRFSSYRTPPPGSSPLDGSPPGSSSPSSKGDNDDGSLLFRLVGEIGGRPTPQDLHPAQFYSELGCPRSTAVTRQLAGYAFNVVTKLDRLENSPDSKTAWIGVGCEGFGRDLAGTVASKDLAAKHPTIPPSVLLKTCPNRRSLSNPTTNAVFAPRPPNYEALPANAITTPGLLFERVGDERSGSIASSEHVCWSGIVNNRPNLRPRWLRIMKVAVLNAQSPQSEGFGTLGPRKRRRIQNQPLQGTNVHALRSQAGTPARPFVLP</sequence>
<evidence type="ECO:0000256" key="1">
    <source>
        <dbReference type="SAM" id="MobiDB-lite"/>
    </source>
</evidence>
<feature type="compositionally biased region" description="Low complexity" evidence="1">
    <location>
        <begin position="178"/>
        <end position="195"/>
    </location>
</feature>
<feature type="compositionally biased region" description="Polar residues" evidence="1">
    <location>
        <begin position="287"/>
        <end position="304"/>
    </location>
</feature>
<accession>A0ABR2ZDV3</accession>
<feature type="compositionally biased region" description="Polar residues" evidence="1">
    <location>
        <begin position="268"/>
        <end position="279"/>
    </location>
</feature>
<reference evidence="2 3" key="1">
    <citation type="submission" date="2024-05" db="EMBL/GenBank/DDBJ databases">
        <title>A draft genome resource for the thread blight pathogen Marasmius tenuissimus strain MS-2.</title>
        <authorList>
            <person name="Yulfo-Soto G.E."/>
            <person name="Baruah I.K."/>
            <person name="Amoako-Attah I."/>
            <person name="Bukari Y."/>
            <person name="Meinhardt L.W."/>
            <person name="Bailey B.A."/>
            <person name="Cohen S.P."/>
        </authorList>
    </citation>
    <scope>NUCLEOTIDE SEQUENCE [LARGE SCALE GENOMIC DNA]</scope>
    <source>
        <strain evidence="2 3">MS-2</strain>
    </source>
</reference>
<organism evidence="2 3">
    <name type="scientific">Marasmius tenuissimus</name>
    <dbReference type="NCBI Taxonomy" id="585030"/>
    <lineage>
        <taxon>Eukaryota</taxon>
        <taxon>Fungi</taxon>
        <taxon>Dikarya</taxon>
        <taxon>Basidiomycota</taxon>
        <taxon>Agaricomycotina</taxon>
        <taxon>Agaricomycetes</taxon>
        <taxon>Agaricomycetidae</taxon>
        <taxon>Agaricales</taxon>
        <taxon>Marasmiineae</taxon>
        <taxon>Marasmiaceae</taxon>
        <taxon>Marasmius</taxon>
    </lineage>
</organism>
<evidence type="ECO:0000313" key="2">
    <source>
        <dbReference type="EMBL" id="KAL0059101.1"/>
    </source>
</evidence>
<protein>
    <submittedName>
        <fullName evidence="2">Uncharacterized protein</fullName>
    </submittedName>
</protein>
<feature type="region of interest" description="Disordered" evidence="1">
    <location>
        <begin position="616"/>
        <end position="640"/>
    </location>
</feature>